<keyword evidence="2" id="KW-1133">Transmembrane helix</keyword>
<dbReference type="EMBL" id="JBGEWD010000006">
    <property type="protein sequence ID" value="MEY8000120.1"/>
    <property type="molecule type" value="Genomic_DNA"/>
</dbReference>
<accession>A0ABV4BRG6</accession>
<proteinExistence type="inferred from homology"/>
<evidence type="ECO:0000256" key="1">
    <source>
        <dbReference type="ARBA" id="ARBA00007362"/>
    </source>
</evidence>
<evidence type="ECO:0000259" key="3">
    <source>
        <dbReference type="Pfam" id="PF00892"/>
    </source>
</evidence>
<dbReference type="Pfam" id="PF00892">
    <property type="entry name" value="EamA"/>
    <property type="match status" value="2"/>
</dbReference>
<sequence length="287" mass="32294">MRKGYFYSALSAVLFGTCGIIIKIAFSEGADSINILILQYIISIPIMFFAMLLIDKNTLKIDRCDLYHTAILGVIGNTLMTVFYYRAFNYLNVSMVTILLYTYPVMVFIYSMIFEKMDLDFNKIFAIITAFIGCFLTLGLVRQVDVLSVKGCIFGFLAALFYTFMNIYSEKNMKKLNPLTMNFYSIIFSLLSLIIFRFPVSALGKGLSIKLIICIMVLAVVCEIIPLTLLYAAIKDIGSLKVSIIGNLEIPTAMLLSFFILGESMTLLQVLGAVMVIYAVYNIRKID</sequence>
<feature type="transmembrane region" description="Helical" evidence="2">
    <location>
        <begin position="5"/>
        <end position="26"/>
    </location>
</feature>
<keyword evidence="2" id="KW-0812">Transmembrane</keyword>
<feature type="domain" description="EamA" evidence="3">
    <location>
        <begin position="150"/>
        <end position="281"/>
    </location>
</feature>
<feature type="transmembrane region" description="Helical" evidence="2">
    <location>
        <begin position="91"/>
        <end position="112"/>
    </location>
</feature>
<comment type="similarity">
    <text evidence="1">Belongs to the EamA transporter family.</text>
</comment>
<feature type="transmembrane region" description="Helical" evidence="2">
    <location>
        <begin position="66"/>
        <end position="85"/>
    </location>
</feature>
<dbReference type="Proteomes" id="UP001564657">
    <property type="component" value="Unassembled WGS sequence"/>
</dbReference>
<feature type="transmembrane region" description="Helical" evidence="2">
    <location>
        <begin position="147"/>
        <end position="169"/>
    </location>
</feature>
<keyword evidence="5" id="KW-1185">Reference proteome</keyword>
<reference evidence="4 5" key="1">
    <citation type="submission" date="2024-08" db="EMBL/GenBank/DDBJ databases">
        <title>Clostridium lapicellarii sp. nov., and Clostridium renhuaiense sp. nov., two species isolated from the mud in a fermentation cellar used for producing sauce-flavour Chinese liquors.</title>
        <authorList>
            <person name="Yang F."/>
            <person name="Wang H."/>
            <person name="Chen L.Q."/>
            <person name="Zhou N."/>
            <person name="Lu J.J."/>
            <person name="Pu X.X."/>
            <person name="Wan B."/>
            <person name="Wang L."/>
            <person name="Liu S.J."/>
        </authorList>
    </citation>
    <scope>NUCLEOTIDE SEQUENCE [LARGE SCALE GENOMIC DNA]</scope>
    <source>
        <strain evidence="4 5">MT-5</strain>
    </source>
</reference>
<feature type="transmembrane region" description="Helical" evidence="2">
    <location>
        <begin position="181"/>
        <end position="203"/>
    </location>
</feature>
<evidence type="ECO:0000256" key="2">
    <source>
        <dbReference type="SAM" id="Phobius"/>
    </source>
</evidence>
<feature type="transmembrane region" description="Helical" evidence="2">
    <location>
        <begin position="209"/>
        <end position="234"/>
    </location>
</feature>
<gene>
    <name evidence="4" type="ORF">AB8U03_07895</name>
</gene>
<evidence type="ECO:0000313" key="4">
    <source>
        <dbReference type="EMBL" id="MEY8000120.1"/>
    </source>
</evidence>
<feature type="transmembrane region" description="Helical" evidence="2">
    <location>
        <begin position="32"/>
        <end position="54"/>
    </location>
</feature>
<feature type="domain" description="EamA" evidence="3">
    <location>
        <begin position="3"/>
        <end position="138"/>
    </location>
</feature>
<protein>
    <submittedName>
        <fullName evidence="4">DMT family transporter</fullName>
    </submittedName>
</protein>
<dbReference type="InterPro" id="IPR000620">
    <property type="entry name" value="EamA_dom"/>
</dbReference>
<dbReference type="SUPFAM" id="SSF103481">
    <property type="entry name" value="Multidrug resistance efflux transporter EmrE"/>
    <property type="match status" value="2"/>
</dbReference>
<feature type="transmembrane region" description="Helical" evidence="2">
    <location>
        <begin position="255"/>
        <end position="281"/>
    </location>
</feature>
<evidence type="ECO:0000313" key="5">
    <source>
        <dbReference type="Proteomes" id="UP001564657"/>
    </source>
</evidence>
<feature type="transmembrane region" description="Helical" evidence="2">
    <location>
        <begin position="124"/>
        <end position="141"/>
    </location>
</feature>
<organism evidence="4 5">
    <name type="scientific">Clostridium moutaii</name>
    <dbReference type="NCBI Taxonomy" id="3240932"/>
    <lineage>
        <taxon>Bacteria</taxon>
        <taxon>Bacillati</taxon>
        <taxon>Bacillota</taxon>
        <taxon>Clostridia</taxon>
        <taxon>Eubacteriales</taxon>
        <taxon>Clostridiaceae</taxon>
        <taxon>Clostridium</taxon>
    </lineage>
</organism>
<dbReference type="PANTHER" id="PTHR22911">
    <property type="entry name" value="ACYL-MALONYL CONDENSING ENZYME-RELATED"/>
    <property type="match status" value="1"/>
</dbReference>
<comment type="caution">
    <text evidence="4">The sequence shown here is derived from an EMBL/GenBank/DDBJ whole genome shotgun (WGS) entry which is preliminary data.</text>
</comment>
<keyword evidence="2" id="KW-0472">Membrane</keyword>
<name>A0ABV4BRG6_9CLOT</name>
<dbReference type="RefSeq" id="WP_369704008.1">
    <property type="nucleotide sequence ID" value="NZ_JBGEWD010000006.1"/>
</dbReference>
<dbReference type="InterPro" id="IPR037185">
    <property type="entry name" value="EmrE-like"/>
</dbReference>